<evidence type="ECO:0000313" key="9">
    <source>
        <dbReference type="Proteomes" id="UP001604277"/>
    </source>
</evidence>
<dbReference type="PANTHER" id="PTHR11654">
    <property type="entry name" value="OLIGOPEPTIDE TRANSPORTER-RELATED"/>
    <property type="match status" value="1"/>
</dbReference>
<keyword evidence="3 7" id="KW-0812">Transmembrane</keyword>
<feature type="transmembrane region" description="Helical" evidence="7">
    <location>
        <begin position="281"/>
        <end position="302"/>
    </location>
</feature>
<evidence type="ECO:0000256" key="6">
    <source>
        <dbReference type="ARBA" id="ARBA00044504"/>
    </source>
</evidence>
<feature type="transmembrane region" description="Helical" evidence="7">
    <location>
        <begin position="439"/>
        <end position="460"/>
    </location>
</feature>
<evidence type="ECO:0000313" key="8">
    <source>
        <dbReference type="EMBL" id="KAL2507365.1"/>
    </source>
</evidence>
<dbReference type="SUPFAM" id="SSF103473">
    <property type="entry name" value="MFS general substrate transporter"/>
    <property type="match status" value="1"/>
</dbReference>
<dbReference type="InterPro" id="IPR036259">
    <property type="entry name" value="MFS_trans_sf"/>
</dbReference>
<evidence type="ECO:0000256" key="3">
    <source>
        <dbReference type="ARBA" id="ARBA00022692"/>
    </source>
</evidence>
<feature type="transmembrane region" description="Helical" evidence="7">
    <location>
        <begin position="487"/>
        <end position="507"/>
    </location>
</feature>
<keyword evidence="9" id="KW-1185">Reference proteome</keyword>
<gene>
    <name evidence="8" type="ORF">Fot_31012</name>
</gene>
<feature type="transmembrane region" description="Helical" evidence="7">
    <location>
        <begin position="144"/>
        <end position="163"/>
    </location>
</feature>
<comment type="similarity">
    <text evidence="6">Belongs to the major facilitator superfamily. Phosphate:H(+) symporter (TC 2.A.1.9) family.</text>
</comment>
<feature type="transmembrane region" description="Helical" evidence="7">
    <location>
        <begin position="99"/>
        <end position="123"/>
    </location>
</feature>
<dbReference type="AlphaFoldDB" id="A0ABD1T421"/>
<dbReference type="InterPro" id="IPR000109">
    <property type="entry name" value="POT_fam"/>
</dbReference>
<dbReference type="Gene3D" id="1.20.1250.20">
    <property type="entry name" value="MFS general substrate transporter like domains"/>
    <property type="match status" value="1"/>
</dbReference>
<evidence type="ECO:0000256" key="7">
    <source>
        <dbReference type="SAM" id="Phobius"/>
    </source>
</evidence>
<evidence type="ECO:0000256" key="2">
    <source>
        <dbReference type="ARBA" id="ARBA00005982"/>
    </source>
</evidence>
<sequence length="537" mass="60346">MRIFNMDTNLKQNWLSEKMSPNTSLSPLNKKKGGFRACINDFYPDFISGRNSPLLQAYSYNRVGFHPQGLLLVTVQAYSKSLQPNLSMELTCIKGRKAFMFYTSLCLLALGAGGVKGSIAALGADQFDHKNQKGAQGLASYFNYYQFSATIGSIIGVTAVVWVAMNKDWYWAFFIGLVTAFIGFVVLALGKPYYCFPPLANSPVVRISQVIITAVQNRNLSLPGNPDELYEIDDKKRDPSEEKLLQTNQFRFLDKAAILRDGTNPEPWKICTITQVEEVKILIRMLPIIASTIIMNTCLAQLQTFSVLQGYFMDPYLGSLKIPTASIPVIPLIFMSILLPIYEFLIVPFARKFTGLPTGITQLQRVGIGLVLSIFSMGIAGLIEIKRRDRALENPAEPISLFWLSFQYGVFGIADMFAMVGLMEFFYKEAPSGMRSLSTSFALLSLSFGYFLSTAFVNIINAVTEKVTPSKRGWLQAPDLEHNKLYLFYWFLAILSCLNFANYLFWASWYKYRSDGKGTEDRVPGWEGSSTHNTQKQ</sequence>
<feature type="transmembrane region" description="Helical" evidence="7">
    <location>
        <begin position="405"/>
        <end position="427"/>
    </location>
</feature>
<evidence type="ECO:0000256" key="1">
    <source>
        <dbReference type="ARBA" id="ARBA00004141"/>
    </source>
</evidence>
<dbReference type="EMBL" id="JBFOLJ010000009">
    <property type="protein sequence ID" value="KAL2507365.1"/>
    <property type="molecule type" value="Genomic_DNA"/>
</dbReference>
<dbReference type="Pfam" id="PF00854">
    <property type="entry name" value="PTR2"/>
    <property type="match status" value="1"/>
</dbReference>
<comment type="caution">
    <text evidence="8">The sequence shown here is derived from an EMBL/GenBank/DDBJ whole genome shotgun (WGS) entry which is preliminary data.</text>
</comment>
<accession>A0ABD1T421</accession>
<feature type="transmembrane region" description="Helical" evidence="7">
    <location>
        <begin position="322"/>
        <end position="345"/>
    </location>
</feature>
<organism evidence="8 9">
    <name type="scientific">Forsythia ovata</name>
    <dbReference type="NCBI Taxonomy" id="205694"/>
    <lineage>
        <taxon>Eukaryota</taxon>
        <taxon>Viridiplantae</taxon>
        <taxon>Streptophyta</taxon>
        <taxon>Embryophyta</taxon>
        <taxon>Tracheophyta</taxon>
        <taxon>Spermatophyta</taxon>
        <taxon>Magnoliopsida</taxon>
        <taxon>eudicotyledons</taxon>
        <taxon>Gunneridae</taxon>
        <taxon>Pentapetalae</taxon>
        <taxon>asterids</taxon>
        <taxon>lamiids</taxon>
        <taxon>Lamiales</taxon>
        <taxon>Oleaceae</taxon>
        <taxon>Forsythieae</taxon>
        <taxon>Forsythia</taxon>
    </lineage>
</organism>
<evidence type="ECO:0000256" key="5">
    <source>
        <dbReference type="ARBA" id="ARBA00023136"/>
    </source>
</evidence>
<protein>
    <submittedName>
        <fullName evidence="8">Protein NRT1/PTR FAMILY 4.6</fullName>
    </submittedName>
</protein>
<keyword evidence="4 7" id="KW-1133">Transmembrane helix</keyword>
<reference evidence="9" key="1">
    <citation type="submission" date="2024-07" db="EMBL/GenBank/DDBJ databases">
        <title>Two chromosome-level genome assemblies of Korean endemic species Abeliophyllum distichum and Forsythia ovata (Oleaceae).</title>
        <authorList>
            <person name="Jang H."/>
        </authorList>
    </citation>
    <scope>NUCLEOTIDE SEQUENCE [LARGE SCALE GENOMIC DNA]</scope>
</reference>
<feature type="transmembrane region" description="Helical" evidence="7">
    <location>
        <begin position="366"/>
        <end position="385"/>
    </location>
</feature>
<dbReference type="GO" id="GO:0016020">
    <property type="term" value="C:membrane"/>
    <property type="evidence" value="ECO:0007669"/>
    <property type="project" value="UniProtKB-SubCell"/>
</dbReference>
<evidence type="ECO:0000256" key="4">
    <source>
        <dbReference type="ARBA" id="ARBA00022989"/>
    </source>
</evidence>
<feature type="transmembrane region" description="Helical" evidence="7">
    <location>
        <begin position="169"/>
        <end position="189"/>
    </location>
</feature>
<name>A0ABD1T421_9LAMI</name>
<keyword evidence="5 7" id="KW-0472">Membrane</keyword>
<proteinExistence type="inferred from homology"/>
<comment type="similarity">
    <text evidence="2">Belongs to the major facilitator superfamily. Proton-dependent oligopeptide transporter (POT/PTR) (TC 2.A.17) family.</text>
</comment>
<comment type="subcellular location">
    <subcellularLocation>
        <location evidence="1">Membrane</location>
        <topology evidence="1">Multi-pass membrane protein</topology>
    </subcellularLocation>
</comment>
<dbReference type="Proteomes" id="UP001604277">
    <property type="component" value="Unassembled WGS sequence"/>
</dbReference>